<dbReference type="RefSeq" id="WP_310806956.1">
    <property type="nucleotide sequence ID" value="NZ_JAVLSH010000001.1"/>
</dbReference>
<comment type="caution">
    <text evidence="1">The sequence shown here is derived from an EMBL/GenBank/DDBJ whole genome shotgun (WGS) entry which is preliminary data.</text>
</comment>
<organism evidence="1 2">
    <name type="scientific">Rhizobium redzepovicii</name>
    <dbReference type="NCBI Taxonomy" id="2867518"/>
    <lineage>
        <taxon>Bacteria</taxon>
        <taxon>Pseudomonadati</taxon>
        <taxon>Pseudomonadota</taxon>
        <taxon>Alphaproteobacteria</taxon>
        <taxon>Hyphomicrobiales</taxon>
        <taxon>Rhizobiaceae</taxon>
        <taxon>Rhizobium/Agrobacterium group</taxon>
        <taxon>Rhizobium</taxon>
    </lineage>
</organism>
<evidence type="ECO:0008006" key="3">
    <source>
        <dbReference type="Google" id="ProtNLM"/>
    </source>
</evidence>
<name>A0AAW8P060_9HYPH</name>
<sequence length="123" mass="13382">MAGSIVQGNWCKRLAASLVVIPLCGCDTVTQHFADFELRGDYKAMANCATKYLSSDHWLREDHDDAKQVRFLQFPPGKLQAVIEVVGSGAGRTHVSVSEWSIGGGMADLYGSYFTYCESTIAG</sequence>
<reference evidence="2" key="1">
    <citation type="submission" date="2023-07" db="EMBL/GenBank/DDBJ databases">
        <title>Genomic characterization of faba bean (Vicia faba) microsymbionts in Mexican soils.</title>
        <authorList>
            <person name="Rivera Orduna F.N."/>
            <person name="Guevara-Luna J."/>
            <person name="Yan J."/>
            <person name="Arroyo-Herrera I."/>
            <person name="Li Y."/>
            <person name="Vasquez-Murrieta M.S."/>
            <person name="Wang E.T."/>
        </authorList>
    </citation>
    <scope>NUCLEOTIDE SEQUENCE [LARGE SCALE GENOMIC DNA]</scope>
    <source>
        <strain evidence="2">CH6</strain>
    </source>
</reference>
<evidence type="ECO:0000313" key="2">
    <source>
        <dbReference type="Proteomes" id="UP001269402"/>
    </source>
</evidence>
<keyword evidence="2" id="KW-1185">Reference proteome</keyword>
<dbReference type="Proteomes" id="UP001269402">
    <property type="component" value="Unassembled WGS sequence"/>
</dbReference>
<accession>A0AAW8P060</accession>
<dbReference type="EMBL" id="JAVLSH010000001">
    <property type="protein sequence ID" value="MDR9758863.1"/>
    <property type="molecule type" value="Genomic_DNA"/>
</dbReference>
<protein>
    <recommendedName>
        <fullName evidence="3">Lipoprotein</fullName>
    </recommendedName>
</protein>
<dbReference type="AlphaFoldDB" id="A0AAW8P060"/>
<evidence type="ECO:0000313" key="1">
    <source>
        <dbReference type="EMBL" id="MDR9758863.1"/>
    </source>
</evidence>
<proteinExistence type="predicted"/>
<gene>
    <name evidence="1" type="ORF">RJJ37_04310</name>
</gene>